<feature type="transmembrane region" description="Helical" evidence="8">
    <location>
        <begin position="118"/>
        <end position="139"/>
    </location>
</feature>
<feature type="transmembrane region" description="Helical" evidence="8">
    <location>
        <begin position="79"/>
        <end position="98"/>
    </location>
</feature>
<evidence type="ECO:0000256" key="1">
    <source>
        <dbReference type="ARBA" id="ARBA00004651"/>
    </source>
</evidence>
<organism evidence="10 12">
    <name type="scientific">Peptoclostridium litorale DSM 5388</name>
    <dbReference type="NCBI Taxonomy" id="1121324"/>
    <lineage>
        <taxon>Bacteria</taxon>
        <taxon>Bacillati</taxon>
        <taxon>Bacillota</taxon>
        <taxon>Clostridia</taxon>
        <taxon>Peptostreptococcales</taxon>
        <taxon>Peptoclostridiaceae</taxon>
        <taxon>Peptoclostridium</taxon>
    </lineage>
</organism>
<evidence type="ECO:0000313" key="11">
    <source>
        <dbReference type="EMBL" id="KDR95361.1"/>
    </source>
</evidence>
<reference evidence="10 12" key="1">
    <citation type="submission" date="2014-03" db="EMBL/GenBank/DDBJ databases">
        <title>Genome sequence of Clostridium litorale W6, DSM 5388.</title>
        <authorList>
            <person name="Poehlein A."/>
            <person name="Jagirdar A."/>
            <person name="Khonsari B."/>
            <person name="Chibani C.M."/>
            <person name="Gutierrez Gutierrez D.A."/>
            <person name="Davydova E."/>
            <person name="Alghaithi H.S."/>
            <person name="Nair K.P."/>
            <person name="Dhamotharan K."/>
            <person name="Chandran L."/>
            <person name="G W."/>
            <person name="Daniel R."/>
        </authorList>
    </citation>
    <scope>NUCLEOTIDE SEQUENCE [LARGE SCALE GENOMIC DNA]</scope>
    <source>
        <strain evidence="10 12">W6</strain>
    </source>
</reference>
<keyword evidence="2" id="KW-1003">Cell membrane</keyword>
<keyword evidence="12" id="KW-1185">Reference proteome</keyword>
<feature type="transmembrane region" description="Helical" evidence="8">
    <location>
        <begin position="52"/>
        <end position="72"/>
    </location>
</feature>
<dbReference type="InterPro" id="IPR024528">
    <property type="entry name" value="ThrE_2"/>
</dbReference>
<dbReference type="EMBL" id="JJMM01000010">
    <property type="protein sequence ID" value="KDR95361.1"/>
    <property type="molecule type" value="Genomic_DNA"/>
</dbReference>
<keyword evidence="4 8" id="KW-0812">Transmembrane</keyword>
<evidence type="ECO:0000256" key="5">
    <source>
        <dbReference type="ARBA" id="ARBA00022989"/>
    </source>
</evidence>
<evidence type="ECO:0000256" key="8">
    <source>
        <dbReference type="SAM" id="Phobius"/>
    </source>
</evidence>
<name>A0A069RA30_PEPLI</name>
<dbReference type="EMBL" id="JJMM01000026">
    <property type="protein sequence ID" value="KDR93934.1"/>
    <property type="molecule type" value="Genomic_DNA"/>
</dbReference>
<dbReference type="InterPro" id="IPR050539">
    <property type="entry name" value="ThrE_Dicarb/AminoAcid_Exp"/>
</dbReference>
<dbReference type="OrthoDB" id="9810047at2"/>
<gene>
    <name evidence="11" type="ORF">CLIT_10c00880</name>
    <name evidence="10" type="ORF">CLIT_23c02060</name>
</gene>
<comment type="similarity">
    <text evidence="7">Belongs to the ThrE exporter (TC 2.A.79) family.</text>
</comment>
<comment type="caution">
    <text evidence="10">The sequence shown here is derived from an EMBL/GenBank/DDBJ whole genome shotgun (WGS) entry which is preliminary data.</text>
</comment>
<evidence type="ECO:0000256" key="4">
    <source>
        <dbReference type="ARBA" id="ARBA00022692"/>
    </source>
</evidence>
<dbReference type="PANTHER" id="PTHR34390">
    <property type="entry name" value="UPF0442 PROTEIN YJJB-RELATED"/>
    <property type="match status" value="1"/>
</dbReference>
<dbReference type="Proteomes" id="UP000027946">
    <property type="component" value="Unassembled WGS sequence"/>
</dbReference>
<keyword evidence="5 8" id="KW-1133">Transmembrane helix</keyword>
<keyword evidence="3" id="KW-0997">Cell inner membrane</keyword>
<evidence type="ECO:0000313" key="12">
    <source>
        <dbReference type="Proteomes" id="UP000027946"/>
    </source>
</evidence>
<keyword evidence="6 8" id="KW-0472">Membrane</keyword>
<sequence>MLVFVKQFIFSFLPTVGFAILFNAPRSSLFYTGLTGGTGWTIYFFLKHSGFSSPFSSLIAAIVVSILGEIFARVDKKPVTAFIIPGIVPLVPGYGMYLSMINLINNRFYDAAVVGTDAILTGGSIAMGIIMVSSFAKIIKKVKKNKQLKKPSE</sequence>
<protein>
    <submittedName>
        <fullName evidence="10">Membrane spanning protein</fullName>
    </submittedName>
</protein>
<dbReference type="GO" id="GO:0005886">
    <property type="term" value="C:plasma membrane"/>
    <property type="evidence" value="ECO:0007669"/>
    <property type="project" value="UniProtKB-SubCell"/>
</dbReference>
<evidence type="ECO:0000313" key="10">
    <source>
        <dbReference type="EMBL" id="KDR93934.1"/>
    </source>
</evidence>
<dbReference type="PANTHER" id="PTHR34390:SF1">
    <property type="entry name" value="SUCCINATE TRANSPORTER SUBUNIT YJJB-RELATED"/>
    <property type="match status" value="1"/>
</dbReference>
<evidence type="ECO:0000256" key="3">
    <source>
        <dbReference type="ARBA" id="ARBA00022519"/>
    </source>
</evidence>
<feature type="transmembrane region" description="Helical" evidence="8">
    <location>
        <begin position="6"/>
        <end position="22"/>
    </location>
</feature>
<dbReference type="GO" id="GO:0015744">
    <property type="term" value="P:succinate transport"/>
    <property type="evidence" value="ECO:0007669"/>
    <property type="project" value="TreeGrafter"/>
</dbReference>
<dbReference type="eggNOG" id="COG3610">
    <property type="taxonomic scope" value="Bacteria"/>
</dbReference>
<dbReference type="Pfam" id="PF12821">
    <property type="entry name" value="ThrE_2"/>
    <property type="match status" value="1"/>
</dbReference>
<comment type="subcellular location">
    <subcellularLocation>
        <location evidence="1">Cell membrane</location>
        <topology evidence="1">Multi-pass membrane protein</topology>
    </subcellularLocation>
</comment>
<proteinExistence type="inferred from homology"/>
<evidence type="ECO:0000259" key="9">
    <source>
        <dbReference type="Pfam" id="PF12821"/>
    </source>
</evidence>
<evidence type="ECO:0000256" key="6">
    <source>
        <dbReference type="ARBA" id="ARBA00023136"/>
    </source>
</evidence>
<evidence type="ECO:0000256" key="7">
    <source>
        <dbReference type="ARBA" id="ARBA00034125"/>
    </source>
</evidence>
<evidence type="ECO:0000256" key="2">
    <source>
        <dbReference type="ARBA" id="ARBA00022475"/>
    </source>
</evidence>
<dbReference type="AlphaFoldDB" id="A0A069RA30"/>
<dbReference type="RefSeq" id="WP_038263536.1">
    <property type="nucleotide sequence ID" value="NZ_FSRH01000004.1"/>
</dbReference>
<dbReference type="STRING" id="1121324.CLIT_10c00880"/>
<accession>A0A069RA30</accession>
<feature type="domain" description="Threonine/Serine exporter ThrE" evidence="9">
    <location>
        <begin position="7"/>
        <end position="134"/>
    </location>
</feature>